<comment type="caution">
    <text evidence="1">The sequence shown here is derived from an EMBL/GenBank/DDBJ whole genome shotgun (WGS) entry which is preliminary data.</text>
</comment>
<dbReference type="Proteomes" id="UP001396334">
    <property type="component" value="Unassembled WGS sequence"/>
</dbReference>
<evidence type="ECO:0000313" key="2">
    <source>
        <dbReference type="Proteomes" id="UP001396334"/>
    </source>
</evidence>
<accession>A0ABR2NX86</accession>
<organism evidence="1 2">
    <name type="scientific">Hibiscus sabdariffa</name>
    <name type="common">roselle</name>
    <dbReference type="NCBI Taxonomy" id="183260"/>
    <lineage>
        <taxon>Eukaryota</taxon>
        <taxon>Viridiplantae</taxon>
        <taxon>Streptophyta</taxon>
        <taxon>Embryophyta</taxon>
        <taxon>Tracheophyta</taxon>
        <taxon>Spermatophyta</taxon>
        <taxon>Magnoliopsida</taxon>
        <taxon>eudicotyledons</taxon>
        <taxon>Gunneridae</taxon>
        <taxon>Pentapetalae</taxon>
        <taxon>rosids</taxon>
        <taxon>malvids</taxon>
        <taxon>Malvales</taxon>
        <taxon>Malvaceae</taxon>
        <taxon>Malvoideae</taxon>
        <taxon>Hibiscus</taxon>
    </lineage>
</organism>
<reference evidence="1 2" key="1">
    <citation type="journal article" date="2024" name="G3 (Bethesda)">
        <title>Genome assembly of Hibiscus sabdariffa L. provides insights into metabolisms of medicinal natural products.</title>
        <authorList>
            <person name="Kim T."/>
        </authorList>
    </citation>
    <scope>NUCLEOTIDE SEQUENCE [LARGE SCALE GENOMIC DNA]</scope>
    <source>
        <strain evidence="1">TK-2024</strain>
        <tissue evidence="1">Old leaves</tissue>
    </source>
</reference>
<protein>
    <submittedName>
        <fullName evidence="1">Uncharacterized protein</fullName>
    </submittedName>
</protein>
<dbReference type="EMBL" id="JBBPBN010000091">
    <property type="protein sequence ID" value="KAK8980797.1"/>
    <property type="molecule type" value="Genomic_DNA"/>
</dbReference>
<keyword evidence="2" id="KW-1185">Reference proteome</keyword>
<name>A0ABR2NX86_9ROSI</name>
<proteinExistence type="predicted"/>
<gene>
    <name evidence="1" type="ORF">V6N11_047928</name>
</gene>
<evidence type="ECO:0000313" key="1">
    <source>
        <dbReference type="EMBL" id="KAK8980797.1"/>
    </source>
</evidence>
<sequence length="91" mass="10173">MHTPSAMQDEMHNINDRLHSMEANIFEILSYLRPGSSRRGRGRGCHYASMFCFNRMTKGMPQLETTGPALAEISVGTQISAERLAVLLAYV</sequence>